<protein>
    <submittedName>
        <fullName evidence="1">Uncharacterized protein</fullName>
    </submittedName>
</protein>
<accession>A0A8H7RR41</accession>
<comment type="caution">
    <text evidence="1">The sequence shown here is derived from an EMBL/GenBank/DDBJ whole genome shotgun (WGS) entry which is preliminary data.</text>
</comment>
<keyword evidence="2" id="KW-1185">Reference proteome</keyword>
<evidence type="ECO:0000313" key="1">
    <source>
        <dbReference type="EMBL" id="KAG2214228.1"/>
    </source>
</evidence>
<proteinExistence type="predicted"/>
<gene>
    <name evidence="1" type="ORF">INT47_000784</name>
</gene>
<reference evidence="1" key="1">
    <citation type="submission" date="2020-12" db="EMBL/GenBank/DDBJ databases">
        <title>Metabolic potential, ecology and presence of endohyphal bacteria is reflected in genomic diversity of Mucoromycotina.</title>
        <authorList>
            <person name="Muszewska A."/>
            <person name="Okrasinska A."/>
            <person name="Steczkiewicz K."/>
            <person name="Drgas O."/>
            <person name="Orlowska M."/>
            <person name="Perlinska-Lenart U."/>
            <person name="Aleksandrzak-Piekarczyk T."/>
            <person name="Szatraj K."/>
            <person name="Zielenkiewicz U."/>
            <person name="Pilsyk S."/>
            <person name="Malc E."/>
            <person name="Mieczkowski P."/>
            <person name="Kruszewska J.S."/>
            <person name="Biernat P."/>
            <person name="Pawlowska J."/>
        </authorList>
    </citation>
    <scope>NUCLEOTIDE SEQUENCE</scope>
    <source>
        <strain evidence="1">WA0000017839</strain>
    </source>
</reference>
<evidence type="ECO:0000313" key="2">
    <source>
        <dbReference type="Proteomes" id="UP000603453"/>
    </source>
</evidence>
<organism evidence="1 2">
    <name type="scientific">Mucor saturninus</name>
    <dbReference type="NCBI Taxonomy" id="64648"/>
    <lineage>
        <taxon>Eukaryota</taxon>
        <taxon>Fungi</taxon>
        <taxon>Fungi incertae sedis</taxon>
        <taxon>Mucoromycota</taxon>
        <taxon>Mucoromycotina</taxon>
        <taxon>Mucoromycetes</taxon>
        <taxon>Mucorales</taxon>
        <taxon>Mucorineae</taxon>
        <taxon>Mucoraceae</taxon>
        <taxon>Mucor</taxon>
    </lineage>
</organism>
<dbReference type="AlphaFoldDB" id="A0A8H7RR41"/>
<sequence>MYKYDKQHNKARKSRKTRANYQRPDLESWSDEKCYNMFRFTYSEICRICHIVGLNAILRFNSLEVSREFALSLLLYRVSFPRRLSDMVDVFGMAQNNIERTLNALSNILMEKFKYGLEFDERQFSKSNCAKFSRAILEKGGYYPNIVGFIDRTMKTKNHYLLIRSINTVLNFKLSLHLMESPTFYLALTLIPEMTEAC</sequence>
<name>A0A8H7RR41_9FUNG</name>
<dbReference type="EMBL" id="JAEPRD010000001">
    <property type="protein sequence ID" value="KAG2214228.1"/>
    <property type="molecule type" value="Genomic_DNA"/>
</dbReference>
<dbReference type="OrthoDB" id="2283980at2759"/>
<dbReference type="Proteomes" id="UP000603453">
    <property type="component" value="Unassembled WGS sequence"/>
</dbReference>